<evidence type="ECO:0000256" key="1">
    <source>
        <dbReference type="SAM" id="MobiDB-lite"/>
    </source>
</evidence>
<keyword evidence="2" id="KW-0812">Transmembrane</keyword>
<dbReference type="SUPFAM" id="SSF53850">
    <property type="entry name" value="Periplasmic binding protein-like II"/>
    <property type="match status" value="1"/>
</dbReference>
<feature type="transmembrane region" description="Helical" evidence="2">
    <location>
        <begin position="184"/>
        <end position="203"/>
    </location>
</feature>
<evidence type="ECO:0000313" key="4">
    <source>
        <dbReference type="EMBL" id="QHU34120.1"/>
    </source>
</evidence>
<evidence type="ECO:0000256" key="2">
    <source>
        <dbReference type="SAM" id="Phobius"/>
    </source>
</evidence>
<reference evidence="4" key="1">
    <citation type="journal article" date="2020" name="Nature">
        <title>Giant virus diversity and host interactions through global metagenomics.</title>
        <authorList>
            <person name="Schulz F."/>
            <person name="Roux S."/>
            <person name="Paez-Espino D."/>
            <person name="Jungbluth S."/>
            <person name="Walsh D.A."/>
            <person name="Denef V.J."/>
            <person name="McMahon K.D."/>
            <person name="Konstantinidis K.T."/>
            <person name="Eloe-Fadrosh E.A."/>
            <person name="Kyrpides N.C."/>
            <person name="Woyke T."/>
        </authorList>
    </citation>
    <scope>NUCLEOTIDE SEQUENCE</scope>
    <source>
        <strain evidence="4">GVMAG-S-1016713-123</strain>
    </source>
</reference>
<keyword evidence="2" id="KW-1133">Transmembrane helix</keyword>
<feature type="transmembrane region" description="Helical" evidence="2">
    <location>
        <begin position="150"/>
        <end position="172"/>
    </location>
</feature>
<organism evidence="4">
    <name type="scientific">viral metagenome</name>
    <dbReference type="NCBI Taxonomy" id="1070528"/>
    <lineage>
        <taxon>unclassified sequences</taxon>
        <taxon>metagenomes</taxon>
        <taxon>organismal metagenomes</taxon>
    </lineage>
</organism>
<feature type="region of interest" description="Disordered" evidence="1">
    <location>
        <begin position="1"/>
        <end position="25"/>
    </location>
</feature>
<feature type="transmembrane region" description="Helical" evidence="2">
    <location>
        <begin position="209"/>
        <end position="228"/>
    </location>
</feature>
<name>A0A6C0LUR1_9ZZZZ</name>
<evidence type="ECO:0000259" key="3">
    <source>
        <dbReference type="Pfam" id="PF00497"/>
    </source>
</evidence>
<protein>
    <recommendedName>
        <fullName evidence="3">Solute-binding protein family 3/N-terminal domain-containing protein</fullName>
    </recommendedName>
</protein>
<feature type="compositionally biased region" description="Basic and acidic residues" evidence="1">
    <location>
        <begin position="8"/>
        <end position="25"/>
    </location>
</feature>
<dbReference type="Pfam" id="PF00497">
    <property type="entry name" value="SBP_bac_3"/>
    <property type="match status" value="1"/>
</dbReference>
<dbReference type="InterPro" id="IPR001638">
    <property type="entry name" value="Solute-binding_3/MltF_N"/>
</dbReference>
<dbReference type="EMBL" id="MN740567">
    <property type="protein sequence ID" value="QHU34120.1"/>
    <property type="molecule type" value="Genomic_DNA"/>
</dbReference>
<keyword evidence="2" id="KW-0472">Membrane</keyword>
<accession>A0A6C0LUR1</accession>
<proteinExistence type="predicted"/>
<sequence length="378" mass="42837">MSSFNNYSEKETEKETKKETEKETKKETIKVFVITGPETSGIVTYEKDVNGKKEYSGMAWDIVEELKKLPSFEKYNFEYTFSKSGYNNYNETVDWVSNGTYDLGLATYMQNTERESKINYSVPITIDAYAVYHYKNISEFSMFKRVFYDVGYLLLILIVLGIIAGLFLLLIDPGRNKIKQTKSLFLRSVMTGISSFSGTRGALFGNATSSLKGLVSVVFVMLFSLIFIQFMQAEITSTLIEEKQGAGISDDDIKMKPVLGHEGYAHTTKWEENGGKVTRHKGKSNEELLNIYKSNPDKHLGVVLSYYDGYPFLDLHPKITASVFGNSPSCMIYNPAKRNFGEDLNQGLLYIRSTKKLEKICKYYFSSDDLNAPPACTL</sequence>
<dbReference type="Gene3D" id="3.40.190.10">
    <property type="entry name" value="Periplasmic binding protein-like II"/>
    <property type="match status" value="1"/>
</dbReference>
<dbReference type="AlphaFoldDB" id="A0A6C0LUR1"/>
<feature type="domain" description="Solute-binding protein family 3/N-terminal" evidence="3">
    <location>
        <begin position="50"/>
        <end position="366"/>
    </location>
</feature>